<feature type="compositionally biased region" description="Basic residues" evidence="1">
    <location>
        <begin position="1"/>
        <end position="23"/>
    </location>
</feature>
<reference evidence="2" key="2">
    <citation type="submission" date="2021-03" db="UniProtKB">
        <authorList>
            <consortium name="EnsemblPlants"/>
        </authorList>
    </citation>
    <scope>IDENTIFICATION</scope>
</reference>
<evidence type="ECO:0000313" key="2">
    <source>
        <dbReference type="EnsemblPlants" id="cds.evm.model.03.1203"/>
    </source>
</evidence>
<accession>A0A803P4D5</accession>
<evidence type="ECO:0000256" key="1">
    <source>
        <dbReference type="SAM" id="MobiDB-lite"/>
    </source>
</evidence>
<dbReference type="Proteomes" id="UP000596661">
    <property type="component" value="Chromosome 3"/>
</dbReference>
<name>A0A803P4D5_CANSA</name>
<evidence type="ECO:0008006" key="4">
    <source>
        <dbReference type="Google" id="ProtNLM"/>
    </source>
</evidence>
<dbReference type="EnsemblPlants" id="evm.model.03.1203">
    <property type="protein sequence ID" value="cds.evm.model.03.1203"/>
    <property type="gene ID" value="evm.TU.03.1203"/>
</dbReference>
<feature type="region of interest" description="Disordered" evidence="1">
    <location>
        <begin position="1"/>
        <end position="72"/>
    </location>
</feature>
<sequence length="382" mass="43164">MANTRSRGRRKVKGSTKKKKKTGAKPDANDDEKIEEIGIDPLEFTDDEEGLDLGETSGANQGHQSHGANQGHLLRRSSLELIKKQESIEADFDSFLAANQVCSNSLSKRLQASPLVLRSSNVVRNLETSFDKSKKVDKVKITLEDIEEEISFWNSALVCYVLRANPPLNVLDGFVRRLWKEKIDKEDTSNVPIWIQLDDLQLKYWGKKSLFKIVGQLGVPIMVDDVTKERDKLSYPRVLIEVSIKQEFPNLIYFEDEFGSNVSVAITYEWKPTICSHCKGMGHSSGECRRKEGKQQEWVVKKDHRKIETNFKIEANGFQMVTNGWKVKSKEPGKNIEMSNSYQVLDELEIVTDSREEKEIEEEVGMILDSKGGGGVPPLSSG</sequence>
<organism evidence="2 3">
    <name type="scientific">Cannabis sativa</name>
    <name type="common">Hemp</name>
    <name type="synonym">Marijuana</name>
    <dbReference type="NCBI Taxonomy" id="3483"/>
    <lineage>
        <taxon>Eukaryota</taxon>
        <taxon>Viridiplantae</taxon>
        <taxon>Streptophyta</taxon>
        <taxon>Embryophyta</taxon>
        <taxon>Tracheophyta</taxon>
        <taxon>Spermatophyta</taxon>
        <taxon>Magnoliopsida</taxon>
        <taxon>eudicotyledons</taxon>
        <taxon>Gunneridae</taxon>
        <taxon>Pentapetalae</taxon>
        <taxon>rosids</taxon>
        <taxon>fabids</taxon>
        <taxon>Rosales</taxon>
        <taxon>Cannabaceae</taxon>
        <taxon>Cannabis</taxon>
    </lineage>
</organism>
<protein>
    <recommendedName>
        <fullName evidence="4">DUF4283 domain-containing protein</fullName>
    </recommendedName>
</protein>
<dbReference type="EMBL" id="UZAU01000289">
    <property type="status" value="NOT_ANNOTATED_CDS"/>
    <property type="molecule type" value="Genomic_DNA"/>
</dbReference>
<dbReference type="InterPro" id="IPR040256">
    <property type="entry name" value="At4g02000-like"/>
</dbReference>
<feature type="compositionally biased region" description="Polar residues" evidence="1">
    <location>
        <begin position="57"/>
        <end position="68"/>
    </location>
</feature>
<reference evidence="2" key="1">
    <citation type="submission" date="2018-11" db="EMBL/GenBank/DDBJ databases">
        <authorList>
            <person name="Grassa J C."/>
        </authorList>
    </citation>
    <scope>NUCLEOTIDE SEQUENCE [LARGE SCALE GENOMIC DNA]</scope>
</reference>
<dbReference type="PANTHER" id="PTHR31286">
    <property type="entry name" value="GLYCINE-RICH CELL WALL STRUCTURAL PROTEIN 1.8-LIKE"/>
    <property type="match status" value="1"/>
</dbReference>
<dbReference type="AlphaFoldDB" id="A0A803P4D5"/>
<proteinExistence type="predicted"/>
<feature type="compositionally biased region" description="Acidic residues" evidence="1">
    <location>
        <begin position="29"/>
        <end position="52"/>
    </location>
</feature>
<keyword evidence="3" id="KW-1185">Reference proteome</keyword>
<dbReference type="PANTHER" id="PTHR31286:SF165">
    <property type="entry name" value="DUF4283 DOMAIN-CONTAINING PROTEIN"/>
    <property type="match status" value="1"/>
</dbReference>
<dbReference type="Gramene" id="evm.model.03.1203">
    <property type="protein sequence ID" value="cds.evm.model.03.1203"/>
    <property type="gene ID" value="evm.TU.03.1203"/>
</dbReference>
<evidence type="ECO:0000313" key="3">
    <source>
        <dbReference type="Proteomes" id="UP000596661"/>
    </source>
</evidence>